<evidence type="ECO:0000256" key="4">
    <source>
        <dbReference type="ARBA" id="ARBA00023008"/>
    </source>
</evidence>
<sequence>MHYTHGRARFAARTLVVPAALGTLLMGAPLAAAHTDLDSSTPVAEASLAEVPESVTLTFSDPMDQKYAKVAVTSPDKQVVSQGTPQVDGKRVTIALDPRASAGEYSVGYRVVSADGHPVSGSYTFTVQTQKASPSPTASASEAPTDPSKPPAPAAGAPAAAASDGSPGLSTAAVTTAGVLLAAGATGYILFRRKRVSRDD</sequence>
<keyword evidence="10" id="KW-1185">Reference proteome</keyword>
<dbReference type="GO" id="GO:0042597">
    <property type="term" value="C:periplasmic space"/>
    <property type="evidence" value="ECO:0007669"/>
    <property type="project" value="InterPro"/>
</dbReference>
<dbReference type="InterPro" id="IPR014756">
    <property type="entry name" value="Ig_E-set"/>
</dbReference>
<dbReference type="SUPFAM" id="SSF81296">
    <property type="entry name" value="E set domains"/>
    <property type="match status" value="1"/>
</dbReference>
<accession>A0A1E7LSA3</accession>
<dbReference type="GO" id="GO:0046688">
    <property type="term" value="P:response to copper ion"/>
    <property type="evidence" value="ECO:0007669"/>
    <property type="project" value="InterPro"/>
</dbReference>
<comment type="caution">
    <text evidence="9">The sequence shown here is derived from an EMBL/GenBank/DDBJ whole genome shotgun (WGS) entry which is preliminary data.</text>
</comment>
<dbReference type="GO" id="GO:0005507">
    <property type="term" value="F:copper ion binding"/>
    <property type="evidence" value="ECO:0007669"/>
    <property type="project" value="InterPro"/>
</dbReference>
<dbReference type="PANTHER" id="PTHR34820:SF4">
    <property type="entry name" value="INNER MEMBRANE PROTEIN YEBZ"/>
    <property type="match status" value="1"/>
</dbReference>
<proteinExistence type="predicted"/>
<gene>
    <name evidence="9" type="ORF">AN221_19365</name>
</gene>
<keyword evidence="6" id="KW-1133">Transmembrane helix</keyword>
<dbReference type="OrthoDB" id="5242236at2"/>
<feature type="domain" description="CopC" evidence="8">
    <location>
        <begin position="34"/>
        <end position="127"/>
    </location>
</feature>
<feature type="compositionally biased region" description="Low complexity" evidence="5">
    <location>
        <begin position="132"/>
        <end position="146"/>
    </location>
</feature>
<evidence type="ECO:0000256" key="1">
    <source>
        <dbReference type="ARBA" id="ARBA00004196"/>
    </source>
</evidence>
<dbReference type="GO" id="GO:0005886">
    <property type="term" value="C:plasma membrane"/>
    <property type="evidence" value="ECO:0007669"/>
    <property type="project" value="TreeGrafter"/>
</dbReference>
<name>A0A1E7LSA3_9ACTN</name>
<keyword evidence="4" id="KW-0186">Copper</keyword>
<feature type="region of interest" description="Disordered" evidence="5">
    <location>
        <begin position="127"/>
        <end position="168"/>
    </location>
</feature>
<feature type="transmembrane region" description="Helical" evidence="6">
    <location>
        <begin position="172"/>
        <end position="191"/>
    </location>
</feature>
<dbReference type="Pfam" id="PF04234">
    <property type="entry name" value="CopC"/>
    <property type="match status" value="1"/>
</dbReference>
<evidence type="ECO:0000313" key="10">
    <source>
        <dbReference type="Proteomes" id="UP000175971"/>
    </source>
</evidence>
<keyword evidence="2" id="KW-0479">Metal-binding</keyword>
<evidence type="ECO:0000256" key="5">
    <source>
        <dbReference type="SAM" id="MobiDB-lite"/>
    </source>
</evidence>
<dbReference type="RefSeq" id="WP_050513192.1">
    <property type="nucleotide sequence ID" value="NZ_LJGZ01000088.1"/>
</dbReference>
<dbReference type="InterPro" id="IPR014755">
    <property type="entry name" value="Cu-Rt/internalin_Ig-like"/>
</dbReference>
<evidence type="ECO:0000256" key="2">
    <source>
        <dbReference type="ARBA" id="ARBA00022723"/>
    </source>
</evidence>
<evidence type="ECO:0000256" key="6">
    <source>
        <dbReference type="SAM" id="Phobius"/>
    </source>
</evidence>
<feature type="chain" id="PRO_5009197585" description="CopC domain-containing protein" evidence="7">
    <location>
        <begin position="34"/>
        <end position="200"/>
    </location>
</feature>
<dbReference type="InterPro" id="IPR007348">
    <property type="entry name" value="CopC_dom"/>
</dbReference>
<dbReference type="InterPro" id="IPR032694">
    <property type="entry name" value="CopC/D"/>
</dbReference>
<keyword evidence="6" id="KW-0472">Membrane</keyword>
<dbReference type="PATRIC" id="fig|518642.7.peg.649"/>
<reference evidence="9 10" key="1">
    <citation type="journal article" date="2016" name="Front. Microbiol.">
        <title>Comparative Genomics Analysis of Streptomyces Species Reveals Their Adaptation to the Marine Environment and Their Diversity at the Genomic Level.</title>
        <authorList>
            <person name="Tian X."/>
            <person name="Zhang Z."/>
            <person name="Yang T."/>
            <person name="Chen M."/>
            <person name="Li J."/>
            <person name="Chen F."/>
            <person name="Yang J."/>
            <person name="Li W."/>
            <person name="Zhang B."/>
            <person name="Zhang Z."/>
            <person name="Wu J."/>
            <person name="Zhang C."/>
            <person name="Long L."/>
            <person name="Xiao J."/>
        </authorList>
    </citation>
    <scope>NUCLEOTIDE SEQUENCE [LARGE SCALE GENOMIC DNA]</scope>
    <source>
        <strain evidence="9 10">SCSIO M10372</strain>
    </source>
</reference>
<dbReference type="GO" id="GO:0006825">
    <property type="term" value="P:copper ion transport"/>
    <property type="evidence" value="ECO:0007669"/>
    <property type="project" value="InterPro"/>
</dbReference>
<evidence type="ECO:0000256" key="7">
    <source>
        <dbReference type="SAM" id="SignalP"/>
    </source>
</evidence>
<organism evidence="9 10">
    <name type="scientific">Streptomyces nanshensis</name>
    <dbReference type="NCBI Taxonomy" id="518642"/>
    <lineage>
        <taxon>Bacteria</taxon>
        <taxon>Bacillati</taxon>
        <taxon>Actinomycetota</taxon>
        <taxon>Actinomycetes</taxon>
        <taxon>Kitasatosporales</taxon>
        <taxon>Streptomycetaceae</taxon>
        <taxon>Streptomyces</taxon>
    </lineage>
</organism>
<evidence type="ECO:0000256" key="3">
    <source>
        <dbReference type="ARBA" id="ARBA00022729"/>
    </source>
</evidence>
<dbReference type="Gene3D" id="2.60.40.1220">
    <property type="match status" value="1"/>
</dbReference>
<dbReference type="GO" id="GO:0030313">
    <property type="term" value="C:cell envelope"/>
    <property type="evidence" value="ECO:0007669"/>
    <property type="project" value="UniProtKB-SubCell"/>
</dbReference>
<dbReference type="PANTHER" id="PTHR34820">
    <property type="entry name" value="INNER MEMBRANE PROTEIN YEBZ"/>
    <property type="match status" value="1"/>
</dbReference>
<dbReference type="Proteomes" id="UP000175971">
    <property type="component" value="Unassembled WGS sequence"/>
</dbReference>
<comment type="subcellular location">
    <subcellularLocation>
        <location evidence="1">Cell envelope</location>
    </subcellularLocation>
</comment>
<dbReference type="AlphaFoldDB" id="A0A1E7LSA3"/>
<protein>
    <recommendedName>
        <fullName evidence="8">CopC domain-containing protein</fullName>
    </recommendedName>
</protein>
<keyword evidence="6" id="KW-0812">Transmembrane</keyword>
<dbReference type="GeneID" id="91291792"/>
<evidence type="ECO:0000313" key="9">
    <source>
        <dbReference type="EMBL" id="OEV19084.1"/>
    </source>
</evidence>
<feature type="signal peptide" evidence="7">
    <location>
        <begin position="1"/>
        <end position="33"/>
    </location>
</feature>
<evidence type="ECO:0000259" key="8">
    <source>
        <dbReference type="Pfam" id="PF04234"/>
    </source>
</evidence>
<feature type="compositionally biased region" description="Low complexity" evidence="5">
    <location>
        <begin position="154"/>
        <end position="168"/>
    </location>
</feature>
<keyword evidence="3 7" id="KW-0732">Signal</keyword>
<dbReference type="EMBL" id="LJGZ01000088">
    <property type="protein sequence ID" value="OEV19084.1"/>
    <property type="molecule type" value="Genomic_DNA"/>
</dbReference>